<evidence type="ECO:0008006" key="4">
    <source>
        <dbReference type="Google" id="ProtNLM"/>
    </source>
</evidence>
<organism evidence="2 3">
    <name type="scientific">Streptomyces venezuelae</name>
    <dbReference type="NCBI Taxonomy" id="54571"/>
    <lineage>
        <taxon>Bacteria</taxon>
        <taxon>Bacillati</taxon>
        <taxon>Actinomycetota</taxon>
        <taxon>Actinomycetes</taxon>
        <taxon>Kitasatosporales</taxon>
        <taxon>Streptomycetaceae</taxon>
        <taxon>Streptomyces</taxon>
    </lineage>
</organism>
<dbReference type="Pfam" id="PF13578">
    <property type="entry name" value="Methyltransf_24"/>
    <property type="match status" value="1"/>
</dbReference>
<dbReference type="Proteomes" id="UP000325211">
    <property type="component" value="Chromosome"/>
</dbReference>
<feature type="region of interest" description="Disordered" evidence="1">
    <location>
        <begin position="252"/>
        <end position="292"/>
    </location>
</feature>
<dbReference type="InterPro" id="IPR029063">
    <property type="entry name" value="SAM-dependent_MTases_sf"/>
</dbReference>
<evidence type="ECO:0000313" key="2">
    <source>
        <dbReference type="EMBL" id="QES52083.1"/>
    </source>
</evidence>
<dbReference type="SUPFAM" id="SSF53335">
    <property type="entry name" value="S-adenosyl-L-methionine-dependent methyltransferases"/>
    <property type="match status" value="1"/>
</dbReference>
<gene>
    <name evidence="2" type="ORF">DEJ50_01920</name>
</gene>
<feature type="compositionally biased region" description="Pro residues" evidence="1">
    <location>
        <begin position="258"/>
        <end position="268"/>
    </location>
</feature>
<name>A0A5P2DBH7_STRVZ</name>
<reference evidence="2 3" key="1">
    <citation type="submission" date="2018-05" db="EMBL/GenBank/DDBJ databases">
        <title>Streptomyces venezuelae.</title>
        <authorList>
            <person name="Kim W."/>
            <person name="Lee N."/>
            <person name="Cho B.-K."/>
        </authorList>
    </citation>
    <scope>NUCLEOTIDE SEQUENCE [LARGE SCALE GENOMIC DNA]</scope>
    <source>
        <strain evidence="2 3">ATCC 21782</strain>
    </source>
</reference>
<sequence length="308" mass="33577">MSEASPAGLTAPTQLEDVKGWFWAVDQLLFDWFLKRQNEDPGQGGNLLEMGAYMGKSAIFLGSYLQEGEEFTVCDLFDSPAPDESNVEEMQKSYSTLTRRAFEANYLAFHDELPTVIMAPTSVVPEKVREASCRFIHIDASHLYEHVHGDIAASKVVGAPGAVVVFDDYRSEHCPGVAAAVWGAVAADDLQAICVTGTKLYATWGDAEPFRKELLAWLETRKDLWHGVEEVAGAPLIRIGGQQAIAPALPQSRYQAPEPAPAPAPAPAPKAAKPAPAPVRRPQSKVRKLAKDLLPPIVTRAIVAQRRR</sequence>
<dbReference type="Gene3D" id="3.40.50.150">
    <property type="entry name" value="Vaccinia Virus protein VP39"/>
    <property type="match status" value="1"/>
</dbReference>
<evidence type="ECO:0000256" key="1">
    <source>
        <dbReference type="SAM" id="MobiDB-lite"/>
    </source>
</evidence>
<accession>A0A5P2DBH7</accession>
<dbReference type="OrthoDB" id="3346627at2"/>
<dbReference type="RefSeq" id="WP_150205674.1">
    <property type="nucleotide sequence ID" value="NZ_CP029190.1"/>
</dbReference>
<dbReference type="AlphaFoldDB" id="A0A5P2DBH7"/>
<protein>
    <recommendedName>
        <fullName evidence="4">Class I SAM-dependent methyltransferase</fullName>
    </recommendedName>
</protein>
<evidence type="ECO:0000313" key="3">
    <source>
        <dbReference type="Proteomes" id="UP000325211"/>
    </source>
</evidence>
<dbReference type="EMBL" id="CP029190">
    <property type="protein sequence ID" value="QES52083.1"/>
    <property type="molecule type" value="Genomic_DNA"/>
</dbReference>
<proteinExistence type="predicted"/>